<organism evidence="1">
    <name type="scientific">Hexamita inflata</name>
    <dbReference type="NCBI Taxonomy" id="28002"/>
    <lineage>
        <taxon>Eukaryota</taxon>
        <taxon>Metamonada</taxon>
        <taxon>Diplomonadida</taxon>
        <taxon>Hexamitidae</taxon>
        <taxon>Hexamitinae</taxon>
        <taxon>Hexamita</taxon>
    </lineage>
</organism>
<dbReference type="Proteomes" id="UP001642409">
    <property type="component" value="Unassembled WGS sequence"/>
</dbReference>
<reference evidence="2 3" key="2">
    <citation type="submission" date="2024-07" db="EMBL/GenBank/DDBJ databases">
        <authorList>
            <person name="Akdeniz Z."/>
        </authorList>
    </citation>
    <scope>NUCLEOTIDE SEQUENCE [LARGE SCALE GENOMIC DNA]</scope>
</reference>
<comment type="caution">
    <text evidence="1">The sequence shown here is derived from an EMBL/GenBank/DDBJ whole genome shotgun (WGS) entry which is preliminary data.</text>
</comment>
<evidence type="ECO:0000313" key="2">
    <source>
        <dbReference type="EMBL" id="CAL6047387.1"/>
    </source>
</evidence>
<gene>
    <name evidence="2" type="ORF">HINF_LOCUS42182</name>
    <name evidence="1" type="ORF">HINF_LOCUS59550</name>
</gene>
<dbReference type="AlphaFoldDB" id="A0AA86UU61"/>
<reference evidence="1" key="1">
    <citation type="submission" date="2023-06" db="EMBL/GenBank/DDBJ databases">
        <authorList>
            <person name="Kurt Z."/>
        </authorList>
    </citation>
    <scope>NUCLEOTIDE SEQUENCE</scope>
</reference>
<dbReference type="EMBL" id="CAXDID020000171">
    <property type="protein sequence ID" value="CAL6047387.1"/>
    <property type="molecule type" value="Genomic_DNA"/>
</dbReference>
<evidence type="ECO:0000313" key="3">
    <source>
        <dbReference type="Proteomes" id="UP001642409"/>
    </source>
</evidence>
<proteinExistence type="predicted"/>
<sequence>MNTCKCDELIKLIGIIVLNAGRSRIKDLVNLAKQALLLQTISVSAIKYLDTQGIQKHAKTKQLSMVHVKAVLEQIQTLEYEECMAHVVFQTIKGQQIIKIINNYLNYINIFVYSY</sequence>
<dbReference type="EMBL" id="CATOUU010001099">
    <property type="protein sequence ID" value="CAI9971905.1"/>
    <property type="molecule type" value="Genomic_DNA"/>
</dbReference>
<accession>A0AA86UU61</accession>
<evidence type="ECO:0000313" key="1">
    <source>
        <dbReference type="EMBL" id="CAI9971905.1"/>
    </source>
</evidence>
<protein>
    <submittedName>
        <fullName evidence="2">Hypothetical_protein</fullName>
    </submittedName>
</protein>
<name>A0AA86UU61_9EUKA</name>
<keyword evidence="3" id="KW-1185">Reference proteome</keyword>